<feature type="compositionally biased region" description="Basic and acidic residues" evidence="1">
    <location>
        <begin position="8"/>
        <end position="21"/>
    </location>
</feature>
<feature type="region of interest" description="Disordered" evidence="1">
    <location>
        <begin position="1"/>
        <end position="25"/>
    </location>
</feature>
<keyword evidence="3" id="KW-1185">Reference proteome</keyword>
<evidence type="ECO:0000256" key="1">
    <source>
        <dbReference type="SAM" id="MobiDB-lite"/>
    </source>
</evidence>
<dbReference type="OrthoDB" id="241713at2157"/>
<feature type="region of interest" description="Disordered" evidence="1">
    <location>
        <begin position="44"/>
        <end position="80"/>
    </location>
</feature>
<proteinExistence type="predicted"/>
<dbReference type="Proteomes" id="UP000451471">
    <property type="component" value="Unassembled WGS sequence"/>
</dbReference>
<reference evidence="2 3" key="1">
    <citation type="submission" date="2019-12" db="EMBL/GenBank/DDBJ databases">
        <title>Halocatena pleomorpha gen. nov. sp. nov., an extremely halophilic archaeon of family Halobacteriaceae isolated from saltpan soil.</title>
        <authorList>
            <person name="Pal Y."/>
            <person name="Verma A."/>
            <person name="Krishnamurthi S."/>
            <person name="Kumar P."/>
        </authorList>
    </citation>
    <scope>NUCLEOTIDE SEQUENCE [LARGE SCALE GENOMIC DNA]</scope>
    <source>
        <strain evidence="2 3">JCM 16495</strain>
    </source>
</reference>
<evidence type="ECO:0000313" key="3">
    <source>
        <dbReference type="Proteomes" id="UP000451471"/>
    </source>
</evidence>
<gene>
    <name evidence="2" type="ORF">GQS65_05280</name>
</gene>
<evidence type="ECO:0000313" key="2">
    <source>
        <dbReference type="EMBL" id="MWG33911.1"/>
    </source>
</evidence>
<protein>
    <submittedName>
        <fullName evidence="2">DUF1918 domain-containing protein</fullName>
    </submittedName>
</protein>
<dbReference type="RefSeq" id="WP_158203633.1">
    <property type="nucleotide sequence ID" value="NZ_WSZK01000012.1"/>
</dbReference>
<dbReference type="AlphaFoldDB" id="A0A6B0GJ97"/>
<feature type="compositionally biased region" description="Acidic residues" evidence="1">
    <location>
        <begin position="53"/>
        <end position="80"/>
    </location>
</feature>
<comment type="caution">
    <text evidence="2">The sequence shown here is derived from an EMBL/GenBank/DDBJ whole genome shotgun (WGS) entry which is preliminary data.</text>
</comment>
<name>A0A6B0GJ97_9EURY</name>
<dbReference type="EMBL" id="WSZK01000012">
    <property type="protein sequence ID" value="MWG33911.1"/>
    <property type="molecule type" value="Genomic_DNA"/>
</dbReference>
<accession>A0A6B0GJ97</accession>
<organism evidence="2 3">
    <name type="scientific">Halomarina oriensis</name>
    <dbReference type="NCBI Taxonomy" id="671145"/>
    <lineage>
        <taxon>Archaea</taxon>
        <taxon>Methanobacteriati</taxon>
        <taxon>Methanobacteriota</taxon>
        <taxon>Stenosarchaea group</taxon>
        <taxon>Halobacteria</taxon>
        <taxon>Halobacteriales</taxon>
        <taxon>Natronomonadaceae</taxon>
        <taxon>Halomarina</taxon>
    </lineage>
</organism>
<sequence>MAFDEDDRVVLHDQHSDHDGETGTVTQKMDNMFGDATYTVSFEDGQEQGVSEDMLEATDEEAAGSDGDEGEAATSDESEE</sequence>